<accession>A0ACB9IKW1</accession>
<sequence>MEGRARERACRRGQKRKQGSPVWKGVSMKGMGACEKEERKRGGCRQEEGRSWKKLASHTGSVDLEASTPHPHWRRSNGNKVIFGEAGGVDLLAIEGAEDTSIKILEENQDKGWIDQGVDR</sequence>
<proteinExistence type="predicted"/>
<protein>
    <submittedName>
        <fullName evidence="1">Uncharacterized protein</fullName>
    </submittedName>
</protein>
<dbReference type="Proteomes" id="UP001056120">
    <property type="component" value="Linkage Group LG08"/>
</dbReference>
<organism evidence="1 2">
    <name type="scientific">Smallanthus sonchifolius</name>
    <dbReference type="NCBI Taxonomy" id="185202"/>
    <lineage>
        <taxon>Eukaryota</taxon>
        <taxon>Viridiplantae</taxon>
        <taxon>Streptophyta</taxon>
        <taxon>Embryophyta</taxon>
        <taxon>Tracheophyta</taxon>
        <taxon>Spermatophyta</taxon>
        <taxon>Magnoliopsida</taxon>
        <taxon>eudicotyledons</taxon>
        <taxon>Gunneridae</taxon>
        <taxon>Pentapetalae</taxon>
        <taxon>asterids</taxon>
        <taxon>campanulids</taxon>
        <taxon>Asterales</taxon>
        <taxon>Asteraceae</taxon>
        <taxon>Asteroideae</taxon>
        <taxon>Heliantheae alliance</taxon>
        <taxon>Millerieae</taxon>
        <taxon>Smallanthus</taxon>
    </lineage>
</organism>
<evidence type="ECO:0000313" key="2">
    <source>
        <dbReference type="Proteomes" id="UP001056120"/>
    </source>
</evidence>
<keyword evidence="2" id="KW-1185">Reference proteome</keyword>
<gene>
    <name evidence="1" type="ORF">L1987_24592</name>
</gene>
<name>A0ACB9IKW1_9ASTR</name>
<reference evidence="1 2" key="2">
    <citation type="journal article" date="2022" name="Mol. Ecol. Resour.">
        <title>The genomes of chicory, endive, great burdock and yacon provide insights into Asteraceae paleo-polyploidization history and plant inulin production.</title>
        <authorList>
            <person name="Fan W."/>
            <person name="Wang S."/>
            <person name="Wang H."/>
            <person name="Wang A."/>
            <person name="Jiang F."/>
            <person name="Liu H."/>
            <person name="Zhao H."/>
            <person name="Xu D."/>
            <person name="Zhang Y."/>
        </authorList>
    </citation>
    <scope>NUCLEOTIDE SEQUENCE [LARGE SCALE GENOMIC DNA]</scope>
    <source>
        <strain evidence="2">cv. Yunnan</strain>
        <tissue evidence="1">Leaves</tissue>
    </source>
</reference>
<comment type="caution">
    <text evidence="1">The sequence shown here is derived from an EMBL/GenBank/DDBJ whole genome shotgun (WGS) entry which is preliminary data.</text>
</comment>
<dbReference type="EMBL" id="CM042025">
    <property type="protein sequence ID" value="KAI3808635.1"/>
    <property type="molecule type" value="Genomic_DNA"/>
</dbReference>
<reference evidence="2" key="1">
    <citation type="journal article" date="2022" name="Mol. Ecol. Resour.">
        <title>The genomes of chicory, endive, great burdock and yacon provide insights into Asteraceae palaeo-polyploidization history and plant inulin production.</title>
        <authorList>
            <person name="Fan W."/>
            <person name="Wang S."/>
            <person name="Wang H."/>
            <person name="Wang A."/>
            <person name="Jiang F."/>
            <person name="Liu H."/>
            <person name="Zhao H."/>
            <person name="Xu D."/>
            <person name="Zhang Y."/>
        </authorList>
    </citation>
    <scope>NUCLEOTIDE SEQUENCE [LARGE SCALE GENOMIC DNA]</scope>
    <source>
        <strain evidence="2">cv. Yunnan</strain>
    </source>
</reference>
<evidence type="ECO:0000313" key="1">
    <source>
        <dbReference type="EMBL" id="KAI3808635.1"/>
    </source>
</evidence>